<keyword evidence="2" id="KW-0227">DNA damage</keyword>
<evidence type="ECO:0000256" key="4">
    <source>
        <dbReference type="SAM" id="MobiDB-lite"/>
    </source>
</evidence>
<dbReference type="CDD" id="cd18432">
    <property type="entry name" value="BRCT_PAXIP1_rpt6_like"/>
    <property type="match status" value="1"/>
</dbReference>
<dbReference type="CDD" id="cd17744">
    <property type="entry name" value="BRCT_MDC1_rpt1"/>
    <property type="match status" value="1"/>
</dbReference>
<comment type="subcellular location">
    <subcellularLocation>
        <location evidence="1">Nucleus</location>
    </subcellularLocation>
</comment>
<dbReference type="Pfam" id="PF16589">
    <property type="entry name" value="BRCT_2"/>
    <property type="match status" value="1"/>
</dbReference>
<dbReference type="EMBL" id="CP144695">
    <property type="protein sequence ID" value="WVZ05883.1"/>
    <property type="molecule type" value="Genomic_DNA"/>
</dbReference>
<dbReference type="InterPro" id="IPR036420">
    <property type="entry name" value="BRCT_dom_sf"/>
</dbReference>
<accession>A0AAQ3RUS0</accession>
<name>A0AAQ3RUS0_VIGMU</name>
<feature type="compositionally biased region" description="Low complexity" evidence="4">
    <location>
        <begin position="412"/>
        <end position="427"/>
    </location>
</feature>
<evidence type="ECO:0000259" key="5">
    <source>
        <dbReference type="PROSITE" id="PS50172"/>
    </source>
</evidence>
<sequence length="983" mass="110407">MDWVIGLAYIDKNVVSLHIGYKVQFASDDDPFRQTDLFQDTLALNSPFTETEFENLNLDTEIVEDPEPAEDMATGKRCEYEQYVLDSEDEEMNDRHVGKEFLEDETSPTVKIPSTLFQKRLPKPPREQVEANATTSGNFTAEHNMLEDDKRAVVDSDNFDSNDRLYPPATLNHMQSPEPGNSTQAALGFVDKYLSSNDLDLLQGIHCGKTAREKSPNVLNARGPLNLAKIKARTKSEEKEPFKWVDSCQHDNRGRMFDQKIEASSSFGRYKQIYTRRRKKGGHLHSQGNCSRSDTFDEKLGRGPRIAIGNNNTLKELNVQPSSIRDNANVYSSVTHAEDMSDIGLGTQMAAEAMNALALMPPYGCQFNDTHQPENALDVSLTDLAENETHLKNSSNIPNPSLHSMKIKSNKKNASSSRFSKITSSSSCKHTYKQESNVVSGKMKQIMKSKSTTEGRFENNNSFPEYSKHVLLEEVCPLGEYTSFQPTSEEESEHRNNDSGHPRIKDQPSHRTEENSNFKEKGIKHKRKGTGLVADPVKLGARAKRIKFLGNSCMLAKKVKLNHLTEVSPQLSATRSFSWTDSWAYPKRSRGKRKEANRGTNLNAPSVLCVDGKENNVFSTRSLEDLANASCVDDGRCLLQGDFVPPGSSGDAMKVQNFPDMHPLLLAHVERSSNKSVAQSRSGIRAAVVPSEGVKVSNVNHSYIERHKKLCIKTQPRSSHLKELTRLGVPESMSDVLWKDLRHHRDMTDVRVLFSQHLDDSIIKRQKKILKRLNISVASSSMDATHFVADKFTRTKNMLEAIALGKLIVNHLWLESCGQANCFIDEKNYILRDMKKEKEIGFNMPVSLALAREKPLLKGKRVYITPHVKPDKELIASLVTAVHGQVVDQSQVCGDMKDNIFDDLLILSCEDDHAICHRLFKRGTAVYSSELVLNGIIIQKLELERYDDTFELVHLEEPCPLAQAQLALCLVNDYVSSNLGVIF</sequence>
<evidence type="ECO:0000313" key="6">
    <source>
        <dbReference type="EMBL" id="WVZ05883.1"/>
    </source>
</evidence>
<keyword evidence="3" id="KW-0539">Nucleus</keyword>
<evidence type="ECO:0000313" key="7">
    <source>
        <dbReference type="Proteomes" id="UP001374535"/>
    </source>
</evidence>
<dbReference type="Proteomes" id="UP001374535">
    <property type="component" value="Chromosome 6"/>
</dbReference>
<feature type="region of interest" description="Disordered" evidence="4">
    <location>
        <begin position="484"/>
        <end position="529"/>
    </location>
</feature>
<dbReference type="PANTHER" id="PTHR23196">
    <property type="entry name" value="PAX TRANSCRIPTION ACTIVATION DOMAIN INTERACTING PROTEIN"/>
    <property type="match status" value="1"/>
</dbReference>
<feature type="compositionally biased region" description="Basic and acidic residues" evidence="4">
    <location>
        <begin position="492"/>
        <end position="521"/>
    </location>
</feature>
<feature type="region of interest" description="Disordered" evidence="4">
    <location>
        <begin position="278"/>
        <end position="304"/>
    </location>
</feature>
<dbReference type="InterPro" id="IPR001357">
    <property type="entry name" value="BRCT_dom"/>
</dbReference>
<dbReference type="Pfam" id="PF16770">
    <property type="entry name" value="RTT107_BRCT_5"/>
    <property type="match status" value="1"/>
</dbReference>
<evidence type="ECO:0000256" key="1">
    <source>
        <dbReference type="ARBA" id="ARBA00004123"/>
    </source>
</evidence>
<feature type="domain" description="BRCT" evidence="5">
    <location>
        <begin position="742"/>
        <end position="831"/>
    </location>
</feature>
<dbReference type="SMART" id="SM00292">
    <property type="entry name" value="BRCT"/>
    <property type="match status" value="1"/>
</dbReference>
<organism evidence="6 7">
    <name type="scientific">Vigna mungo</name>
    <name type="common">Black gram</name>
    <name type="synonym">Phaseolus mungo</name>
    <dbReference type="NCBI Taxonomy" id="3915"/>
    <lineage>
        <taxon>Eukaryota</taxon>
        <taxon>Viridiplantae</taxon>
        <taxon>Streptophyta</taxon>
        <taxon>Embryophyta</taxon>
        <taxon>Tracheophyta</taxon>
        <taxon>Spermatophyta</taxon>
        <taxon>Magnoliopsida</taxon>
        <taxon>eudicotyledons</taxon>
        <taxon>Gunneridae</taxon>
        <taxon>Pentapetalae</taxon>
        <taxon>rosids</taxon>
        <taxon>fabids</taxon>
        <taxon>Fabales</taxon>
        <taxon>Fabaceae</taxon>
        <taxon>Papilionoideae</taxon>
        <taxon>50 kb inversion clade</taxon>
        <taxon>NPAAA clade</taxon>
        <taxon>indigoferoid/millettioid clade</taxon>
        <taxon>Phaseoleae</taxon>
        <taxon>Vigna</taxon>
    </lineage>
</organism>
<protein>
    <recommendedName>
        <fullName evidence="5">BRCT domain-containing protein</fullName>
    </recommendedName>
</protein>
<evidence type="ECO:0000256" key="3">
    <source>
        <dbReference type="ARBA" id="ARBA00023242"/>
    </source>
</evidence>
<reference evidence="6 7" key="1">
    <citation type="journal article" date="2023" name="Life. Sci Alliance">
        <title>Evolutionary insights into 3D genome organization and epigenetic landscape of Vigna mungo.</title>
        <authorList>
            <person name="Junaid A."/>
            <person name="Singh B."/>
            <person name="Bhatia S."/>
        </authorList>
    </citation>
    <scope>NUCLEOTIDE SEQUENCE [LARGE SCALE GENOMIC DNA]</scope>
    <source>
        <strain evidence="6">Urdbean</strain>
    </source>
</reference>
<dbReference type="AlphaFoldDB" id="A0AAQ3RUS0"/>
<dbReference type="GO" id="GO:0006974">
    <property type="term" value="P:DNA damage response"/>
    <property type="evidence" value="ECO:0007669"/>
    <property type="project" value="UniProtKB-KW"/>
</dbReference>
<dbReference type="PROSITE" id="PS50172">
    <property type="entry name" value="BRCT"/>
    <property type="match status" value="1"/>
</dbReference>
<dbReference type="InterPro" id="IPR051579">
    <property type="entry name" value="DDR_Transcriptional_Reg"/>
</dbReference>
<feature type="region of interest" description="Disordered" evidence="4">
    <location>
        <begin position="391"/>
        <end position="427"/>
    </location>
</feature>
<evidence type="ECO:0000256" key="2">
    <source>
        <dbReference type="ARBA" id="ARBA00022763"/>
    </source>
</evidence>
<dbReference type="PANTHER" id="PTHR23196:SF32">
    <property type="entry name" value="BRCT DOMAIN-CONTAINING DNA REPAIR PROTEIN"/>
    <property type="match status" value="1"/>
</dbReference>
<dbReference type="GO" id="GO:0005634">
    <property type="term" value="C:nucleus"/>
    <property type="evidence" value="ECO:0007669"/>
    <property type="project" value="UniProtKB-SubCell"/>
</dbReference>
<gene>
    <name evidence="6" type="ORF">V8G54_019229</name>
</gene>
<proteinExistence type="predicted"/>
<dbReference type="Gene3D" id="3.40.50.10190">
    <property type="entry name" value="BRCT domain"/>
    <property type="match status" value="2"/>
</dbReference>
<keyword evidence="7" id="KW-1185">Reference proteome</keyword>
<feature type="compositionally biased region" description="Polar residues" evidence="4">
    <location>
        <begin position="392"/>
        <end position="402"/>
    </location>
</feature>
<dbReference type="SUPFAM" id="SSF52113">
    <property type="entry name" value="BRCT domain"/>
    <property type="match status" value="1"/>
</dbReference>